<reference evidence="1" key="1">
    <citation type="submission" date="2014-11" db="EMBL/GenBank/DDBJ databases">
        <authorList>
            <person name="Amaro Gonzalez C."/>
        </authorList>
    </citation>
    <scope>NUCLEOTIDE SEQUENCE</scope>
</reference>
<accession>A0A0E9WP43</accession>
<proteinExistence type="predicted"/>
<reference evidence="1" key="2">
    <citation type="journal article" date="2015" name="Fish Shellfish Immunol.">
        <title>Early steps in the European eel (Anguilla anguilla)-Vibrio vulnificus interaction in the gills: Role of the RtxA13 toxin.</title>
        <authorList>
            <person name="Callol A."/>
            <person name="Pajuelo D."/>
            <person name="Ebbesson L."/>
            <person name="Teles M."/>
            <person name="MacKenzie S."/>
            <person name="Amaro C."/>
        </authorList>
    </citation>
    <scope>NUCLEOTIDE SEQUENCE</scope>
</reference>
<name>A0A0E9WP43_ANGAN</name>
<dbReference type="AlphaFoldDB" id="A0A0E9WP43"/>
<dbReference type="EMBL" id="GBXM01016440">
    <property type="protein sequence ID" value="JAH92137.1"/>
    <property type="molecule type" value="Transcribed_RNA"/>
</dbReference>
<organism evidence="1">
    <name type="scientific">Anguilla anguilla</name>
    <name type="common">European freshwater eel</name>
    <name type="synonym">Muraena anguilla</name>
    <dbReference type="NCBI Taxonomy" id="7936"/>
    <lineage>
        <taxon>Eukaryota</taxon>
        <taxon>Metazoa</taxon>
        <taxon>Chordata</taxon>
        <taxon>Craniata</taxon>
        <taxon>Vertebrata</taxon>
        <taxon>Euteleostomi</taxon>
        <taxon>Actinopterygii</taxon>
        <taxon>Neopterygii</taxon>
        <taxon>Teleostei</taxon>
        <taxon>Anguilliformes</taxon>
        <taxon>Anguillidae</taxon>
        <taxon>Anguilla</taxon>
    </lineage>
</organism>
<protein>
    <submittedName>
        <fullName evidence="1">Uncharacterized protein</fullName>
    </submittedName>
</protein>
<sequence>MLECQYFWGEKTTLLSVRQSLGQCILVIFNIGHNVVISPTDTLTSTGEIGAWSVATCTRLSIIY</sequence>
<evidence type="ECO:0000313" key="1">
    <source>
        <dbReference type="EMBL" id="JAH92137.1"/>
    </source>
</evidence>